<name>A0AA37SQZ9_9BACT</name>
<evidence type="ECO:0000259" key="1">
    <source>
        <dbReference type="Pfam" id="PF01738"/>
    </source>
</evidence>
<dbReference type="RefSeq" id="WP_235295556.1">
    <property type="nucleotide sequence ID" value="NZ_BSOH01000016.1"/>
</dbReference>
<reference evidence="2" key="1">
    <citation type="journal article" date="2014" name="Int. J. Syst. Evol. Microbiol.">
        <title>Complete genome sequence of Corynebacterium casei LMG S-19264T (=DSM 44701T), isolated from a smear-ripened cheese.</title>
        <authorList>
            <consortium name="US DOE Joint Genome Institute (JGI-PGF)"/>
            <person name="Walter F."/>
            <person name="Albersmeier A."/>
            <person name="Kalinowski J."/>
            <person name="Ruckert C."/>
        </authorList>
    </citation>
    <scope>NUCLEOTIDE SEQUENCE</scope>
    <source>
        <strain evidence="2">NBRC 108769</strain>
    </source>
</reference>
<evidence type="ECO:0000313" key="2">
    <source>
        <dbReference type="EMBL" id="GLR18232.1"/>
    </source>
</evidence>
<gene>
    <name evidence="2" type="ORF">GCM10007940_28470</name>
</gene>
<organism evidence="2 3">
    <name type="scientific">Portibacter lacus</name>
    <dbReference type="NCBI Taxonomy" id="1099794"/>
    <lineage>
        <taxon>Bacteria</taxon>
        <taxon>Pseudomonadati</taxon>
        <taxon>Bacteroidota</taxon>
        <taxon>Saprospiria</taxon>
        <taxon>Saprospirales</taxon>
        <taxon>Haliscomenobacteraceae</taxon>
        <taxon>Portibacter</taxon>
    </lineage>
</organism>
<dbReference type="InterPro" id="IPR029058">
    <property type="entry name" value="AB_hydrolase_fold"/>
</dbReference>
<accession>A0AA37SQZ9</accession>
<dbReference type="EMBL" id="BSOH01000016">
    <property type="protein sequence ID" value="GLR18232.1"/>
    <property type="molecule type" value="Genomic_DNA"/>
</dbReference>
<protein>
    <submittedName>
        <fullName evidence="2">Carboxymethylenebutenolidase</fullName>
    </submittedName>
</protein>
<dbReference type="Proteomes" id="UP001156666">
    <property type="component" value="Unassembled WGS sequence"/>
</dbReference>
<dbReference type="AlphaFoldDB" id="A0AA37SQZ9"/>
<sequence length="239" mass="26992">MIRIEKIEYQDSELTYEGVISYDDEIEGKLPAIIIAHAFGGQSQFEENKAIAIAKLGYVGFAIDIYGKGVRAKSPEEAQILMDKLNLDRNLLLSRMKTSLKTCKSLKFVDNNKIGGIGYCFGGKCVLDLARSGEKIEGIVSFHGVYDSPNSQNEIKIETPILILHGWDDPLAKPNEVIELAAELTNKKADWELNAYGHTGHAFTNPKANFPEKGLFYKEEADRKSWNRMIEFFKYKFEE</sequence>
<feature type="domain" description="Dienelactone hydrolase" evidence="1">
    <location>
        <begin position="27"/>
        <end position="234"/>
    </location>
</feature>
<dbReference type="GO" id="GO:0016787">
    <property type="term" value="F:hydrolase activity"/>
    <property type="evidence" value="ECO:0007669"/>
    <property type="project" value="InterPro"/>
</dbReference>
<keyword evidence="3" id="KW-1185">Reference proteome</keyword>
<comment type="caution">
    <text evidence="2">The sequence shown here is derived from an EMBL/GenBank/DDBJ whole genome shotgun (WGS) entry which is preliminary data.</text>
</comment>
<evidence type="ECO:0000313" key="3">
    <source>
        <dbReference type="Proteomes" id="UP001156666"/>
    </source>
</evidence>
<dbReference type="Pfam" id="PF01738">
    <property type="entry name" value="DLH"/>
    <property type="match status" value="1"/>
</dbReference>
<reference evidence="2" key="2">
    <citation type="submission" date="2023-01" db="EMBL/GenBank/DDBJ databases">
        <title>Draft genome sequence of Portibacter lacus strain NBRC 108769.</title>
        <authorList>
            <person name="Sun Q."/>
            <person name="Mori K."/>
        </authorList>
    </citation>
    <scope>NUCLEOTIDE SEQUENCE</scope>
    <source>
        <strain evidence="2">NBRC 108769</strain>
    </source>
</reference>
<dbReference type="InterPro" id="IPR050261">
    <property type="entry name" value="FrsA_esterase"/>
</dbReference>
<dbReference type="InterPro" id="IPR002925">
    <property type="entry name" value="Dienelactn_hydro"/>
</dbReference>
<dbReference type="PANTHER" id="PTHR22946:SF0">
    <property type="entry name" value="DIENELACTONE HYDROLASE DOMAIN-CONTAINING PROTEIN"/>
    <property type="match status" value="1"/>
</dbReference>
<proteinExistence type="predicted"/>
<dbReference type="SUPFAM" id="SSF53474">
    <property type="entry name" value="alpha/beta-Hydrolases"/>
    <property type="match status" value="1"/>
</dbReference>
<dbReference type="Gene3D" id="3.40.50.1820">
    <property type="entry name" value="alpha/beta hydrolase"/>
    <property type="match status" value="1"/>
</dbReference>
<dbReference type="PANTHER" id="PTHR22946">
    <property type="entry name" value="DIENELACTONE HYDROLASE DOMAIN-CONTAINING PROTEIN-RELATED"/>
    <property type="match status" value="1"/>
</dbReference>